<name>A0A7Z0HXK6_9RHOB</name>
<evidence type="ECO:0000313" key="2">
    <source>
        <dbReference type="EMBL" id="NYS24010.1"/>
    </source>
</evidence>
<comment type="caution">
    <text evidence="2">The sequence shown here is derived from an EMBL/GenBank/DDBJ whole genome shotgun (WGS) entry which is preliminary data.</text>
</comment>
<evidence type="ECO:0000256" key="1">
    <source>
        <dbReference type="SAM" id="Phobius"/>
    </source>
</evidence>
<protein>
    <submittedName>
        <fullName evidence="2">Periplasmic heavy metal sensor</fullName>
    </submittedName>
</protein>
<dbReference type="RefSeq" id="WP_179904718.1">
    <property type="nucleotide sequence ID" value="NZ_JACBXS010000005.1"/>
</dbReference>
<dbReference type="Proteomes" id="UP000529417">
    <property type="component" value="Unassembled WGS sequence"/>
</dbReference>
<feature type="transmembrane region" description="Helical" evidence="1">
    <location>
        <begin position="20"/>
        <end position="41"/>
    </location>
</feature>
<reference evidence="2 3" key="1">
    <citation type="journal article" date="2000" name="Arch. Microbiol.">
        <title>Rhodobaca bogoriensis gen. nov. and sp. nov., an alkaliphilic purple nonsulfur bacterium from African Rift Valley soda lakes.</title>
        <authorList>
            <person name="Milford A.D."/>
            <person name="Achenbach L.A."/>
            <person name="Jung D.O."/>
            <person name="Madigan M.T."/>
        </authorList>
    </citation>
    <scope>NUCLEOTIDE SEQUENCE [LARGE SCALE GENOMIC DNA]</scope>
    <source>
        <strain evidence="2 3">2376</strain>
    </source>
</reference>
<proteinExistence type="predicted"/>
<gene>
    <name evidence="2" type="ORF">HUK65_03325</name>
</gene>
<keyword evidence="1" id="KW-0472">Membrane</keyword>
<evidence type="ECO:0000313" key="3">
    <source>
        <dbReference type="Proteomes" id="UP000529417"/>
    </source>
</evidence>
<accession>A0A7Z0HXK6</accession>
<keyword evidence="1" id="KW-0812">Transmembrane</keyword>
<keyword evidence="1" id="KW-1133">Transmembrane helix</keyword>
<organism evidence="2 3">
    <name type="scientific">Rhabdonatronobacter sediminivivens</name>
    <dbReference type="NCBI Taxonomy" id="2743469"/>
    <lineage>
        <taxon>Bacteria</taxon>
        <taxon>Pseudomonadati</taxon>
        <taxon>Pseudomonadota</taxon>
        <taxon>Alphaproteobacteria</taxon>
        <taxon>Rhodobacterales</taxon>
        <taxon>Paracoccaceae</taxon>
        <taxon>Rhabdonatronobacter</taxon>
    </lineage>
</organism>
<keyword evidence="3" id="KW-1185">Reference proteome</keyword>
<sequence length="175" mass="18262">MTPPPSPPPSPPRNPGWMKLLLAVSLALNLGVAGVLGGLALRHAADAPPPDLQRGAAPQGLSLRHAVAALPDAERRALRQSWRADMQTARQEAPATPPVADVLALLRADDLDQTALRAALEAPQARAVAAGRAGAALLVAQLAEMDPAARAAYADRLEERLTEGRSRWRGRPGGG</sequence>
<dbReference type="AlphaFoldDB" id="A0A7Z0HXK6"/>
<dbReference type="InterPro" id="IPR025961">
    <property type="entry name" value="Metal_resist"/>
</dbReference>
<dbReference type="EMBL" id="JACBXS010000005">
    <property type="protein sequence ID" value="NYS24010.1"/>
    <property type="molecule type" value="Genomic_DNA"/>
</dbReference>
<dbReference type="Pfam" id="PF13801">
    <property type="entry name" value="Metal_resist"/>
    <property type="match status" value="1"/>
</dbReference>